<dbReference type="AlphaFoldDB" id="A0A811RL23"/>
<dbReference type="InterPro" id="IPR027356">
    <property type="entry name" value="NPH3_dom"/>
</dbReference>
<reference evidence="7" key="1">
    <citation type="submission" date="2020-10" db="EMBL/GenBank/DDBJ databases">
        <authorList>
            <person name="Han B."/>
            <person name="Lu T."/>
            <person name="Zhao Q."/>
            <person name="Huang X."/>
            <person name="Zhao Y."/>
        </authorList>
    </citation>
    <scope>NUCLEOTIDE SEQUENCE</scope>
</reference>
<evidence type="ECO:0000259" key="5">
    <source>
        <dbReference type="PROSITE" id="PS50097"/>
    </source>
</evidence>
<accession>A0A811RL23</accession>
<dbReference type="InterPro" id="IPR043454">
    <property type="entry name" value="NPH3/RPT2-like"/>
</dbReference>
<keyword evidence="8" id="KW-1185">Reference proteome</keyword>
<comment type="pathway">
    <text evidence="1">Protein modification; protein ubiquitination.</text>
</comment>
<organism evidence="7 8">
    <name type="scientific">Miscanthus lutarioriparius</name>
    <dbReference type="NCBI Taxonomy" id="422564"/>
    <lineage>
        <taxon>Eukaryota</taxon>
        <taxon>Viridiplantae</taxon>
        <taxon>Streptophyta</taxon>
        <taxon>Embryophyta</taxon>
        <taxon>Tracheophyta</taxon>
        <taxon>Spermatophyta</taxon>
        <taxon>Magnoliopsida</taxon>
        <taxon>Liliopsida</taxon>
        <taxon>Poales</taxon>
        <taxon>Poaceae</taxon>
        <taxon>PACMAD clade</taxon>
        <taxon>Panicoideae</taxon>
        <taxon>Andropogonodae</taxon>
        <taxon>Andropogoneae</taxon>
        <taxon>Saccharinae</taxon>
        <taxon>Miscanthus</taxon>
    </lineage>
</organism>
<evidence type="ECO:0000313" key="8">
    <source>
        <dbReference type="Proteomes" id="UP000604825"/>
    </source>
</evidence>
<comment type="caution">
    <text evidence="7">The sequence shown here is derived from an EMBL/GenBank/DDBJ whole genome shotgun (WGS) entry which is preliminary data.</text>
</comment>
<evidence type="ECO:0008006" key="9">
    <source>
        <dbReference type="Google" id="ProtNLM"/>
    </source>
</evidence>
<dbReference type="UniPathway" id="UPA00143"/>
<sequence>MPPLWYLLSFPDPAPPCTEAAASYSTSSSRVPAASITMDITRQQCSKVSSLEMEIPADLIIRIGNSIFPLHKAVMVPKCSYIRRAVAAATTSSKGDADDDAPKPPVVELDLSALPGGADAFEKAARYCYGANFEITPANAAALRCAAAFLDMRHPSADLARRVDEFLARSGLRTLPGAVAVLRSCEAPDDDLLRDAAEQLGVAHRAADAVALGVCREALFPTTNSSSSRPPGWWKAELAALSPRLFGRVVTALRCRRADPAVVAAAAGSYAELVLAEVLAAPQDCADQRALLESVVDVLPSPADGVGIPAAFLCRLLHAAVATEASAKACRDLELRVAAVLDQATAEDLLGFALDAAGERVRNTDTVRRVVTAFVERQRQAAAPESERRRRRRASMSGTTAATELGAGTAGALEKVARTVDEVAAEIATEEALPISKFVGVAGAVPKDARPSHDCLYRAVDIYLKTHPALDEIQREKVCSVMDPLKLSYQARLHASQNKRLPLQAVLSALYYDQLKLRSADAAAATSMGDVVADTQSSSAAGRARAQAMADAALARENEALRLELARMRAYMSEMQHSKGSGSSPSRTAKKATFLGSELARMRAYMSGMHHSKGSGLTPPSSPSRTAKKASFLGSVSRSLSRLNPFKGGWTTNHTGSIAAGGRQCKTMHHHHVVTPKRRRSSIG</sequence>
<evidence type="ECO:0000256" key="1">
    <source>
        <dbReference type="ARBA" id="ARBA00004906"/>
    </source>
</evidence>
<comment type="similarity">
    <text evidence="3">Belongs to the NPH3 family.</text>
</comment>
<dbReference type="Proteomes" id="UP000604825">
    <property type="component" value="Unassembled WGS sequence"/>
</dbReference>
<evidence type="ECO:0000256" key="2">
    <source>
        <dbReference type="ARBA" id="ARBA00022786"/>
    </source>
</evidence>
<dbReference type="PROSITE" id="PS51649">
    <property type="entry name" value="NPH3"/>
    <property type="match status" value="1"/>
</dbReference>
<protein>
    <recommendedName>
        <fullName evidence="9">NPH3 domain-containing protein</fullName>
    </recommendedName>
</protein>
<feature type="region of interest" description="Disordered" evidence="4">
    <location>
        <begin position="381"/>
        <end position="401"/>
    </location>
</feature>
<keyword evidence="2" id="KW-0833">Ubl conjugation pathway</keyword>
<feature type="domain" description="NPH3" evidence="6">
    <location>
        <begin position="232"/>
        <end position="516"/>
    </location>
</feature>
<dbReference type="InterPro" id="IPR000210">
    <property type="entry name" value="BTB/POZ_dom"/>
</dbReference>
<proteinExistence type="inferred from homology"/>
<dbReference type="OrthoDB" id="624345at2759"/>
<evidence type="ECO:0000256" key="3">
    <source>
        <dbReference type="PROSITE-ProRule" id="PRU00982"/>
    </source>
</evidence>
<name>A0A811RL23_9POAL</name>
<dbReference type="Gene3D" id="3.30.710.10">
    <property type="entry name" value="Potassium Channel Kv1.1, Chain A"/>
    <property type="match status" value="1"/>
</dbReference>
<evidence type="ECO:0000259" key="6">
    <source>
        <dbReference type="PROSITE" id="PS51649"/>
    </source>
</evidence>
<feature type="domain" description="BTB" evidence="5">
    <location>
        <begin position="57"/>
        <end position="137"/>
    </location>
</feature>
<dbReference type="SUPFAM" id="SSF54695">
    <property type="entry name" value="POZ domain"/>
    <property type="match status" value="1"/>
</dbReference>
<gene>
    <name evidence="7" type="ORF">NCGR_LOCUS53946</name>
</gene>
<dbReference type="EMBL" id="CAJGYO010000015">
    <property type="protein sequence ID" value="CAD6270654.1"/>
    <property type="molecule type" value="Genomic_DNA"/>
</dbReference>
<evidence type="ECO:0000256" key="4">
    <source>
        <dbReference type="SAM" id="MobiDB-lite"/>
    </source>
</evidence>
<feature type="region of interest" description="Disordered" evidence="4">
    <location>
        <begin position="609"/>
        <end position="633"/>
    </location>
</feature>
<dbReference type="PROSITE" id="PS50097">
    <property type="entry name" value="BTB"/>
    <property type="match status" value="1"/>
</dbReference>
<dbReference type="InterPro" id="IPR011333">
    <property type="entry name" value="SKP1/BTB/POZ_sf"/>
</dbReference>
<evidence type="ECO:0000313" key="7">
    <source>
        <dbReference type="EMBL" id="CAD6270654.1"/>
    </source>
</evidence>
<dbReference type="PANTHER" id="PTHR32370">
    <property type="entry name" value="OS12G0117600 PROTEIN"/>
    <property type="match status" value="1"/>
</dbReference>
<dbReference type="GO" id="GO:0016567">
    <property type="term" value="P:protein ubiquitination"/>
    <property type="evidence" value="ECO:0007669"/>
    <property type="project" value="UniProtKB-UniPathway"/>
</dbReference>
<dbReference type="Pfam" id="PF03000">
    <property type="entry name" value="NPH3"/>
    <property type="match status" value="1"/>
</dbReference>